<accession>A0A8S3YD88</accession>
<sequence length="70" mass="8478">TLEFQKSHQRRLLRRFKEKLKVFELQINEVRDVIMQAKAMEREYIKVKAENDYLKLLLSKKLADNHCNMG</sequence>
<name>A0A8S3YD88_9EUPU</name>
<proteinExistence type="predicted"/>
<dbReference type="EMBL" id="CAJHNH020000085">
    <property type="protein sequence ID" value="CAG5115183.1"/>
    <property type="molecule type" value="Genomic_DNA"/>
</dbReference>
<feature type="non-terminal residue" evidence="1">
    <location>
        <position position="70"/>
    </location>
</feature>
<dbReference type="AlphaFoldDB" id="A0A8S3YD88"/>
<gene>
    <name evidence="1" type="ORF">CUNI_LOCUS741</name>
</gene>
<reference evidence="1" key="1">
    <citation type="submission" date="2021-04" db="EMBL/GenBank/DDBJ databases">
        <authorList>
            <consortium name="Molecular Ecology Group"/>
        </authorList>
    </citation>
    <scope>NUCLEOTIDE SEQUENCE</scope>
</reference>
<comment type="caution">
    <text evidence="1">The sequence shown here is derived from an EMBL/GenBank/DDBJ whole genome shotgun (WGS) entry which is preliminary data.</text>
</comment>
<evidence type="ECO:0000313" key="2">
    <source>
        <dbReference type="Proteomes" id="UP000678393"/>
    </source>
</evidence>
<dbReference type="Proteomes" id="UP000678393">
    <property type="component" value="Unassembled WGS sequence"/>
</dbReference>
<dbReference type="OrthoDB" id="2535391at2759"/>
<feature type="non-terminal residue" evidence="1">
    <location>
        <position position="1"/>
    </location>
</feature>
<evidence type="ECO:0000313" key="1">
    <source>
        <dbReference type="EMBL" id="CAG5115183.1"/>
    </source>
</evidence>
<protein>
    <submittedName>
        <fullName evidence="1">Uncharacterized protein</fullName>
    </submittedName>
</protein>
<organism evidence="1 2">
    <name type="scientific">Candidula unifasciata</name>
    <dbReference type="NCBI Taxonomy" id="100452"/>
    <lineage>
        <taxon>Eukaryota</taxon>
        <taxon>Metazoa</taxon>
        <taxon>Spiralia</taxon>
        <taxon>Lophotrochozoa</taxon>
        <taxon>Mollusca</taxon>
        <taxon>Gastropoda</taxon>
        <taxon>Heterobranchia</taxon>
        <taxon>Euthyneura</taxon>
        <taxon>Panpulmonata</taxon>
        <taxon>Eupulmonata</taxon>
        <taxon>Stylommatophora</taxon>
        <taxon>Helicina</taxon>
        <taxon>Helicoidea</taxon>
        <taxon>Geomitridae</taxon>
        <taxon>Candidula</taxon>
    </lineage>
</organism>
<keyword evidence="2" id="KW-1185">Reference proteome</keyword>